<evidence type="ECO:0000313" key="2">
    <source>
        <dbReference type="EMBL" id="MBB3208881.1"/>
    </source>
</evidence>
<dbReference type="AlphaFoldDB" id="A0A7W5H8D1"/>
<accession>A0A7W5H8D1</accession>
<sequence length="408" mass="44128">MNISIIGILMVALFLSILGCILVGVVALLIAVGRRHGAAAALGMLMAVMILPLIAISFLAVGRVQKVDAARDMPTVATARSQTSTTAKPKAVDAPAFMVTASPDSRPANWSTTELEDFRADLYPSMIETAGPLAHLVAEQITQNGLLPESDTEPADSLIINVRADRSFNENRTTFRSTFSRSLEKRFPDARVLESDHDDAESNLPPSANERTIVVSLSALIRKINTAAAWNPRIPSESGHVDARIEAGNRSVETRVNFVAKPWVNHFEQIVSEFSIKQFVVGYSESLASTEAEARQSAMQNAQSQVQLTSFAKNSGIHTLINETNVIDRFAQKLSRPYGDVWREAVLIDLSQGTMQATATDHAAAVATSSSMMIRANTVIATLIILAAIAICVFGNLLTQGYHRKTIS</sequence>
<name>A0A7W5H8D1_9BACT</name>
<keyword evidence="1" id="KW-0472">Membrane</keyword>
<dbReference type="RefSeq" id="WP_184307104.1">
    <property type="nucleotide sequence ID" value="NZ_JACHXU010000019.1"/>
</dbReference>
<evidence type="ECO:0000313" key="3">
    <source>
        <dbReference type="Proteomes" id="UP000536179"/>
    </source>
</evidence>
<dbReference type="EMBL" id="JACHXU010000019">
    <property type="protein sequence ID" value="MBB3208881.1"/>
    <property type="molecule type" value="Genomic_DNA"/>
</dbReference>
<feature type="transmembrane region" description="Helical" evidence="1">
    <location>
        <begin position="379"/>
        <end position="398"/>
    </location>
</feature>
<protein>
    <submittedName>
        <fullName evidence="2">Uncharacterized protein</fullName>
    </submittedName>
</protein>
<feature type="transmembrane region" description="Helical" evidence="1">
    <location>
        <begin position="6"/>
        <end position="32"/>
    </location>
</feature>
<proteinExistence type="predicted"/>
<organism evidence="2 3">
    <name type="scientific">Aporhodopirellula rubra</name>
    <dbReference type="NCBI Taxonomy" id="980271"/>
    <lineage>
        <taxon>Bacteria</taxon>
        <taxon>Pseudomonadati</taxon>
        <taxon>Planctomycetota</taxon>
        <taxon>Planctomycetia</taxon>
        <taxon>Pirellulales</taxon>
        <taxon>Pirellulaceae</taxon>
        <taxon>Aporhodopirellula</taxon>
    </lineage>
</organism>
<feature type="transmembrane region" description="Helical" evidence="1">
    <location>
        <begin position="39"/>
        <end position="61"/>
    </location>
</feature>
<keyword evidence="1" id="KW-1133">Transmembrane helix</keyword>
<comment type="caution">
    <text evidence="2">The sequence shown here is derived from an EMBL/GenBank/DDBJ whole genome shotgun (WGS) entry which is preliminary data.</text>
</comment>
<keyword evidence="1" id="KW-0812">Transmembrane</keyword>
<dbReference type="Proteomes" id="UP000536179">
    <property type="component" value="Unassembled WGS sequence"/>
</dbReference>
<gene>
    <name evidence="2" type="ORF">FHS27_004715</name>
</gene>
<reference evidence="2 3" key="1">
    <citation type="submission" date="2020-08" db="EMBL/GenBank/DDBJ databases">
        <title>Genomic Encyclopedia of Type Strains, Phase III (KMG-III): the genomes of soil and plant-associated and newly described type strains.</title>
        <authorList>
            <person name="Whitman W."/>
        </authorList>
    </citation>
    <scope>NUCLEOTIDE SEQUENCE [LARGE SCALE GENOMIC DNA]</scope>
    <source>
        <strain evidence="2 3">CECT 8075</strain>
    </source>
</reference>
<evidence type="ECO:0000256" key="1">
    <source>
        <dbReference type="SAM" id="Phobius"/>
    </source>
</evidence>
<keyword evidence="3" id="KW-1185">Reference proteome</keyword>